<dbReference type="EMBL" id="BMAW01090448">
    <property type="protein sequence ID" value="GFS44910.1"/>
    <property type="molecule type" value="Genomic_DNA"/>
</dbReference>
<dbReference type="AlphaFoldDB" id="A0A8X6MBZ9"/>
<reference evidence="1" key="1">
    <citation type="submission" date="2020-08" db="EMBL/GenBank/DDBJ databases">
        <title>Multicomponent nature underlies the extraordinary mechanical properties of spider dragline silk.</title>
        <authorList>
            <person name="Kono N."/>
            <person name="Nakamura H."/>
            <person name="Mori M."/>
            <person name="Yoshida Y."/>
            <person name="Ohtoshi R."/>
            <person name="Malay A.D."/>
            <person name="Moran D.A.P."/>
            <person name="Tomita M."/>
            <person name="Numata K."/>
            <person name="Arakawa K."/>
        </authorList>
    </citation>
    <scope>NUCLEOTIDE SEQUENCE</scope>
</reference>
<evidence type="ECO:0000313" key="2">
    <source>
        <dbReference type="Proteomes" id="UP000887013"/>
    </source>
</evidence>
<proteinExistence type="predicted"/>
<name>A0A8X6MBZ9_NEPPI</name>
<keyword evidence="2" id="KW-1185">Reference proteome</keyword>
<evidence type="ECO:0000313" key="1">
    <source>
        <dbReference type="EMBL" id="GFS44910.1"/>
    </source>
</evidence>
<protein>
    <submittedName>
        <fullName evidence="1">Uncharacterized protein</fullName>
    </submittedName>
</protein>
<dbReference type="Proteomes" id="UP000887013">
    <property type="component" value="Unassembled WGS sequence"/>
</dbReference>
<gene>
    <name evidence="1" type="ORF">NPIL_103441</name>
</gene>
<sequence length="67" mass="7718">MRRTLFSQVITGLFLKNYEMTCERIQGKQIESTQGATGNKTSYFKMFDTLEGYIGPPDSRMVEKKES</sequence>
<comment type="caution">
    <text evidence="1">The sequence shown here is derived from an EMBL/GenBank/DDBJ whole genome shotgun (WGS) entry which is preliminary data.</text>
</comment>
<accession>A0A8X6MBZ9</accession>
<organism evidence="1 2">
    <name type="scientific">Nephila pilipes</name>
    <name type="common">Giant wood spider</name>
    <name type="synonym">Nephila maculata</name>
    <dbReference type="NCBI Taxonomy" id="299642"/>
    <lineage>
        <taxon>Eukaryota</taxon>
        <taxon>Metazoa</taxon>
        <taxon>Ecdysozoa</taxon>
        <taxon>Arthropoda</taxon>
        <taxon>Chelicerata</taxon>
        <taxon>Arachnida</taxon>
        <taxon>Araneae</taxon>
        <taxon>Araneomorphae</taxon>
        <taxon>Entelegynae</taxon>
        <taxon>Araneoidea</taxon>
        <taxon>Nephilidae</taxon>
        <taxon>Nephila</taxon>
    </lineage>
</organism>